<evidence type="ECO:0000313" key="2">
    <source>
        <dbReference type="EMBL" id="KNZ45611.1"/>
    </source>
</evidence>
<keyword evidence="3" id="KW-1185">Reference proteome</keyword>
<dbReference type="Proteomes" id="UP000037035">
    <property type="component" value="Unassembled WGS sequence"/>
</dbReference>
<comment type="caution">
    <text evidence="2">The sequence shown here is derived from an EMBL/GenBank/DDBJ whole genome shotgun (WGS) entry which is preliminary data.</text>
</comment>
<feature type="transmembrane region" description="Helical" evidence="1">
    <location>
        <begin position="292"/>
        <end position="313"/>
    </location>
</feature>
<dbReference type="EMBL" id="LAVV01013482">
    <property type="protein sequence ID" value="KNZ45611.1"/>
    <property type="molecule type" value="Genomic_DNA"/>
</dbReference>
<organism evidence="2 3">
    <name type="scientific">Puccinia sorghi</name>
    <dbReference type="NCBI Taxonomy" id="27349"/>
    <lineage>
        <taxon>Eukaryota</taxon>
        <taxon>Fungi</taxon>
        <taxon>Dikarya</taxon>
        <taxon>Basidiomycota</taxon>
        <taxon>Pucciniomycotina</taxon>
        <taxon>Pucciniomycetes</taxon>
        <taxon>Pucciniales</taxon>
        <taxon>Pucciniaceae</taxon>
        <taxon>Puccinia</taxon>
    </lineage>
</organism>
<keyword evidence="1" id="KW-0812">Transmembrane</keyword>
<name>A0A0L6UAQ7_9BASI</name>
<keyword evidence="1" id="KW-0472">Membrane</keyword>
<proteinExistence type="predicted"/>
<accession>A0A0L6UAQ7</accession>
<protein>
    <submittedName>
        <fullName evidence="2">Uncharacterized protein</fullName>
    </submittedName>
</protein>
<sequence>MGRISYKKEVPMINNLCIHQYYSIFLKCFAMSCVLSLNIIVKYPVCRYAYNRLPFLALASLKRCSHRAGWKCIECWFYQARMYDLRRIDPSFMNIIISSPVRFSNGRYISTKHKKLINKNDYRTIKISNYNQKIMKHYFLHFLLNIKRTFTVDRNIITHVNNESFEGSFFLKKKQTIAIRRYLAQKEKQKRSDPLGIFKYFPKSIIYFSYNSNQASEKLLCIFSFIKIPINTLIQLNHPVTCLNECFSQLTLQYFYSTFCELEHFLSKRKAKQLTKFFHIPKTSEKYSFHPFFIFFSVFNLKFSTLGIMHQIFMNFKKGYEKNTVV</sequence>
<feature type="transmembrane region" description="Helical" evidence="1">
    <location>
        <begin position="21"/>
        <end position="41"/>
    </location>
</feature>
<dbReference type="VEuPathDB" id="FungiDB:VP01_798g1"/>
<dbReference type="AlphaFoldDB" id="A0A0L6UAQ7"/>
<evidence type="ECO:0000313" key="3">
    <source>
        <dbReference type="Proteomes" id="UP000037035"/>
    </source>
</evidence>
<reference evidence="2 3" key="1">
    <citation type="submission" date="2015-08" db="EMBL/GenBank/DDBJ databases">
        <title>Next Generation Sequencing and Analysis of the Genome of Puccinia sorghi L Schw, the Causal Agent of Maize Common Rust.</title>
        <authorList>
            <person name="Rochi L."/>
            <person name="Burguener G."/>
            <person name="Darino M."/>
            <person name="Turjanski A."/>
            <person name="Kreff E."/>
            <person name="Dieguez M.J."/>
            <person name="Sacco F."/>
        </authorList>
    </citation>
    <scope>NUCLEOTIDE SEQUENCE [LARGE SCALE GENOMIC DNA]</scope>
    <source>
        <strain evidence="2 3">RO10H11247</strain>
    </source>
</reference>
<gene>
    <name evidence="2" type="ORF">VP01_798g1</name>
</gene>
<evidence type="ECO:0000256" key="1">
    <source>
        <dbReference type="SAM" id="Phobius"/>
    </source>
</evidence>
<keyword evidence="1" id="KW-1133">Transmembrane helix</keyword>